<evidence type="ECO:0000256" key="4">
    <source>
        <dbReference type="ARBA" id="ARBA00022475"/>
    </source>
</evidence>
<dbReference type="GO" id="GO:0005886">
    <property type="term" value="C:plasma membrane"/>
    <property type="evidence" value="ECO:0007669"/>
    <property type="project" value="UniProtKB-SubCell"/>
</dbReference>
<feature type="transmembrane region" description="Helical" evidence="8">
    <location>
        <begin position="70"/>
        <end position="88"/>
    </location>
</feature>
<keyword evidence="3 8" id="KW-0813">Transport</keyword>
<evidence type="ECO:0000256" key="2">
    <source>
        <dbReference type="ARBA" id="ARBA00010100"/>
    </source>
</evidence>
<evidence type="ECO:0000313" key="10">
    <source>
        <dbReference type="Proteomes" id="UP000663722"/>
    </source>
</evidence>
<keyword evidence="7 8" id="KW-0472">Membrane</keyword>
<feature type="transmembrane region" description="Helical" evidence="8">
    <location>
        <begin position="307"/>
        <end position="330"/>
    </location>
</feature>
<feature type="transmembrane region" description="Helical" evidence="8">
    <location>
        <begin position="6"/>
        <end position="26"/>
    </location>
</feature>
<feature type="transmembrane region" description="Helical" evidence="8">
    <location>
        <begin position="401"/>
        <end position="424"/>
    </location>
</feature>
<keyword evidence="6 8" id="KW-1133">Transmembrane helix</keyword>
<name>A0A975BR35_9BACT</name>
<feature type="transmembrane region" description="Helical" evidence="8">
    <location>
        <begin position="214"/>
        <end position="233"/>
    </location>
</feature>
<dbReference type="GO" id="GO:0015129">
    <property type="term" value="F:lactate transmembrane transporter activity"/>
    <property type="evidence" value="ECO:0007669"/>
    <property type="project" value="UniProtKB-UniRule"/>
</dbReference>
<accession>A0A975BR35</accession>
<proteinExistence type="inferred from homology"/>
<dbReference type="PANTHER" id="PTHR30003:SF2">
    <property type="entry name" value="L-LACTATE PERMEASE"/>
    <property type="match status" value="1"/>
</dbReference>
<evidence type="ECO:0000256" key="1">
    <source>
        <dbReference type="ARBA" id="ARBA00004651"/>
    </source>
</evidence>
<dbReference type="Proteomes" id="UP000663722">
    <property type="component" value="Chromosome"/>
</dbReference>
<feature type="transmembrane region" description="Helical" evidence="8">
    <location>
        <begin position="268"/>
        <end position="287"/>
    </location>
</feature>
<sequence length="503" mass="53434">MESAEIILFFLCWTPVLLLTLLAVGFRLPAFQLSIYSSFFTLGLVVFFFNTPLNTALLAGADGILTTGPLLLVIFAGILLSTLLMNTGSLTRIVDWLMGGVRDAFHRNLLITLGVGNFMEGASVIAEPVVAPMLHAAGVAPMGAAALSIVGYAGLMTLELTGVIVTVLSLVTGLPVHDLGIASAWLSVPATVSMAICVPIFLPRPSGGVRRLSLVLMCGLLLGMIALGAVAFIGISISGMLAGLGLILFLILLGPRELEINRKIIYDLAPFIFMLAALLMVNTVPFLKKLTFHRLSVEISAVPIHTVTFRPFFSAYIYLFLAFGLSVFLLKVSKTKVREVLLAGAEKGWRACIAMGLFGAMGQMIAYSGYDPGFVRLDQSHNIPLVLSHSLQIYTGTLYPIFVPLLGWVGTFLTGYGVASLMLFGQLQVQAAGLLGISATWLSAGLAVGASVGSVSSPFKIAIATPMCGAMGQEGAILRWTIPIGVASSFFIGLILWLITLYL</sequence>
<evidence type="ECO:0000256" key="6">
    <source>
        <dbReference type="ARBA" id="ARBA00022989"/>
    </source>
</evidence>
<evidence type="ECO:0000256" key="7">
    <source>
        <dbReference type="ARBA" id="ARBA00023136"/>
    </source>
</evidence>
<comment type="subcellular location">
    <subcellularLocation>
        <location evidence="1 8">Cell membrane</location>
        <topology evidence="1 8">Multi-pass membrane protein</topology>
    </subcellularLocation>
</comment>
<feature type="transmembrane region" description="Helical" evidence="8">
    <location>
        <begin position="160"/>
        <end position="176"/>
    </location>
</feature>
<dbReference type="RefSeq" id="WP_207678564.1">
    <property type="nucleotide sequence ID" value="NZ_CP061800.1"/>
</dbReference>
<feature type="transmembrane region" description="Helical" evidence="8">
    <location>
        <begin position="182"/>
        <end position="202"/>
    </location>
</feature>
<dbReference type="PANTHER" id="PTHR30003">
    <property type="entry name" value="L-LACTATE PERMEASE"/>
    <property type="match status" value="1"/>
</dbReference>
<keyword evidence="10" id="KW-1185">Reference proteome</keyword>
<gene>
    <name evidence="9" type="ORF">dnm_063650</name>
</gene>
<dbReference type="InterPro" id="IPR003804">
    <property type="entry name" value="Lactate_perm"/>
</dbReference>
<keyword evidence="4 8" id="KW-1003">Cell membrane</keyword>
<feature type="transmembrane region" description="Helical" evidence="8">
    <location>
        <begin position="431"/>
        <end position="452"/>
    </location>
</feature>
<dbReference type="KEGG" id="dmm:dnm_063650"/>
<comment type="similarity">
    <text evidence="2 8">Belongs to the lactate permease family.</text>
</comment>
<feature type="transmembrane region" description="Helical" evidence="8">
    <location>
        <begin position="33"/>
        <end position="50"/>
    </location>
</feature>
<feature type="transmembrane region" description="Helical" evidence="8">
    <location>
        <begin position="351"/>
        <end position="370"/>
    </location>
</feature>
<organism evidence="9 10">
    <name type="scientific">Desulfonema magnum</name>
    <dbReference type="NCBI Taxonomy" id="45655"/>
    <lineage>
        <taxon>Bacteria</taxon>
        <taxon>Pseudomonadati</taxon>
        <taxon>Thermodesulfobacteriota</taxon>
        <taxon>Desulfobacteria</taxon>
        <taxon>Desulfobacterales</taxon>
        <taxon>Desulfococcaceae</taxon>
        <taxon>Desulfonema</taxon>
    </lineage>
</organism>
<evidence type="ECO:0000256" key="3">
    <source>
        <dbReference type="ARBA" id="ARBA00022448"/>
    </source>
</evidence>
<keyword evidence="5 8" id="KW-0812">Transmembrane</keyword>
<evidence type="ECO:0000256" key="8">
    <source>
        <dbReference type="RuleBase" id="RU365092"/>
    </source>
</evidence>
<evidence type="ECO:0000256" key="5">
    <source>
        <dbReference type="ARBA" id="ARBA00022692"/>
    </source>
</evidence>
<protein>
    <recommendedName>
        <fullName evidence="8">L-lactate permease</fullName>
    </recommendedName>
</protein>
<dbReference type="AlphaFoldDB" id="A0A975BR35"/>
<dbReference type="EMBL" id="CP061800">
    <property type="protein sequence ID" value="QTA90304.1"/>
    <property type="molecule type" value="Genomic_DNA"/>
</dbReference>
<dbReference type="GO" id="GO:0015295">
    <property type="term" value="F:solute:proton symporter activity"/>
    <property type="evidence" value="ECO:0007669"/>
    <property type="project" value="TreeGrafter"/>
</dbReference>
<evidence type="ECO:0000313" key="9">
    <source>
        <dbReference type="EMBL" id="QTA90304.1"/>
    </source>
</evidence>
<feature type="transmembrane region" description="Helical" evidence="8">
    <location>
        <begin position="480"/>
        <end position="502"/>
    </location>
</feature>
<feature type="transmembrane region" description="Helical" evidence="8">
    <location>
        <begin position="239"/>
        <end position="256"/>
    </location>
</feature>
<dbReference type="Pfam" id="PF02652">
    <property type="entry name" value="Lactate_perm"/>
    <property type="match status" value="1"/>
</dbReference>
<comment type="function">
    <text evidence="8">Uptake of L-lactate across the membrane. Can also transport D-lactate and glycolate.</text>
</comment>
<reference evidence="9" key="1">
    <citation type="journal article" date="2021" name="Microb. Physiol.">
        <title>Proteogenomic Insights into the Physiology of Marine, Sulfate-Reducing, Filamentous Desulfonema limicola and Desulfonema magnum.</title>
        <authorList>
            <person name="Schnaars V."/>
            <person name="Wohlbrand L."/>
            <person name="Scheve S."/>
            <person name="Hinrichs C."/>
            <person name="Reinhardt R."/>
            <person name="Rabus R."/>
        </authorList>
    </citation>
    <scope>NUCLEOTIDE SEQUENCE</scope>
    <source>
        <strain evidence="9">4be13</strain>
    </source>
</reference>